<protein>
    <recommendedName>
        <fullName evidence="3">Apea-like HEPN domain-containing protein</fullName>
    </recommendedName>
</protein>
<reference evidence="1 2" key="1">
    <citation type="journal article" date="2019" name="Int. J. Syst. Evol. Microbiol.">
        <title>The Global Catalogue of Microorganisms (GCM) 10K type strain sequencing project: providing services to taxonomists for standard genome sequencing and annotation.</title>
        <authorList>
            <consortium name="The Broad Institute Genomics Platform"/>
            <consortium name="The Broad Institute Genome Sequencing Center for Infectious Disease"/>
            <person name="Wu L."/>
            <person name="Ma J."/>
        </authorList>
    </citation>
    <scope>NUCLEOTIDE SEQUENCE [LARGE SCALE GENOMIC DNA]</scope>
    <source>
        <strain evidence="1 2">JCM 14942</strain>
    </source>
</reference>
<dbReference type="RefSeq" id="WP_141006900.1">
    <property type="nucleotide sequence ID" value="NZ_BAAAOR010000040.1"/>
</dbReference>
<keyword evidence="2" id="KW-1185">Reference proteome</keyword>
<proteinExistence type="predicted"/>
<comment type="caution">
    <text evidence="1">The sequence shown here is derived from an EMBL/GenBank/DDBJ whole genome shotgun (WGS) entry which is preliminary data.</text>
</comment>
<evidence type="ECO:0008006" key="3">
    <source>
        <dbReference type="Google" id="ProtNLM"/>
    </source>
</evidence>
<organism evidence="1 2">
    <name type="scientific">Nocardioides humi</name>
    <dbReference type="NCBI Taxonomy" id="449461"/>
    <lineage>
        <taxon>Bacteria</taxon>
        <taxon>Bacillati</taxon>
        <taxon>Actinomycetota</taxon>
        <taxon>Actinomycetes</taxon>
        <taxon>Propionibacteriales</taxon>
        <taxon>Nocardioidaceae</taxon>
        <taxon>Nocardioides</taxon>
    </lineage>
</organism>
<gene>
    <name evidence="1" type="ORF">GCM10009788_54430</name>
</gene>
<name>A0ABN2BPJ2_9ACTN</name>
<dbReference type="EMBL" id="BAAAOR010000040">
    <property type="protein sequence ID" value="GAA1545106.1"/>
    <property type="molecule type" value="Genomic_DNA"/>
</dbReference>
<dbReference type="Proteomes" id="UP001500842">
    <property type="component" value="Unassembled WGS sequence"/>
</dbReference>
<evidence type="ECO:0000313" key="2">
    <source>
        <dbReference type="Proteomes" id="UP001500842"/>
    </source>
</evidence>
<accession>A0ABN2BPJ2</accession>
<evidence type="ECO:0000313" key="1">
    <source>
        <dbReference type="EMBL" id="GAA1545106.1"/>
    </source>
</evidence>
<sequence length="401" mass="44458">MSSDRFALSSSFQDAILYQPAAEAFLHDPDLTRFFPQQDGDVDSHGNIVAMGLLTWLPAGGGTTDIRIVVGTVVEQTLARMRFEHALHEDNLVDYVRESLGMLRRSARGEEVPIVLSGLVGVEVAEAIDCGTWGLIPTEGLAISNGDVLGHQTPKSAFWLKASQQLVGCIRNDAPREDIDAAFSRMGERDRTHSTALRRQIRRLQFCIAAWATERAKTVDVTATLHWSLFPLYSSQTPYVVTTRGGHADVHLTQSDLANIAIIMNELDEITDRLDIALTRIIRASSERRDPVDVLIDAVVAWENMFGSKTETTFKVCAAISWLLEPDDRTKRLAMFNKAKTIYDARSDVVHGAAIAQPDKQRELAQEALEIATGAYRAIHARADLKDLKPSTRSERLLLQL</sequence>